<feature type="compositionally biased region" description="Low complexity" evidence="4">
    <location>
        <begin position="27"/>
        <end position="50"/>
    </location>
</feature>
<name>A0A0W1R9D8_9EURY</name>
<gene>
    <name evidence="6" type="ORF">AUR64_10060</name>
</gene>
<evidence type="ECO:0000313" key="7">
    <source>
        <dbReference type="Proteomes" id="UP000054387"/>
    </source>
</evidence>
<keyword evidence="7" id="KW-1185">Reference proteome</keyword>
<keyword evidence="2" id="KW-0813">Transport</keyword>
<comment type="subcellular location">
    <subcellularLocation>
        <location evidence="1">Cell envelope</location>
    </subcellularLocation>
</comment>
<keyword evidence="3" id="KW-0732">Signal</keyword>
<dbReference type="Proteomes" id="UP000054387">
    <property type="component" value="Unassembled WGS sequence"/>
</dbReference>
<dbReference type="PROSITE" id="PS50983">
    <property type="entry name" value="FE_B12_PBP"/>
    <property type="match status" value="1"/>
</dbReference>
<dbReference type="PANTHER" id="PTHR30532:SF1">
    <property type="entry name" value="IRON(3+)-HYDROXAMATE-BINDING PROTEIN FHUD"/>
    <property type="match status" value="1"/>
</dbReference>
<evidence type="ECO:0000256" key="2">
    <source>
        <dbReference type="ARBA" id="ARBA00022448"/>
    </source>
</evidence>
<dbReference type="PROSITE" id="PS51257">
    <property type="entry name" value="PROKAR_LIPOPROTEIN"/>
    <property type="match status" value="1"/>
</dbReference>
<evidence type="ECO:0000313" key="6">
    <source>
        <dbReference type="EMBL" id="KTG09950.1"/>
    </source>
</evidence>
<proteinExistence type="predicted"/>
<comment type="caution">
    <text evidence="6">The sequence shown here is derived from an EMBL/GenBank/DDBJ whole genome shotgun (WGS) entry which is preliminary data.</text>
</comment>
<evidence type="ECO:0000259" key="5">
    <source>
        <dbReference type="PROSITE" id="PS50983"/>
    </source>
</evidence>
<dbReference type="OrthoDB" id="304381at2157"/>
<reference evidence="6 7" key="1">
    <citation type="submission" date="2015-12" db="EMBL/GenBank/DDBJ databases">
        <title>Haloprofundus marisrubri gen. nov., sp. nov., an extremely halophilic archaeon isolated from the Discovery deep brine-seawater interface in the Red Sea.</title>
        <authorList>
            <person name="Zhang G."/>
            <person name="Stingl U."/>
            <person name="Rashid M."/>
        </authorList>
    </citation>
    <scope>NUCLEOTIDE SEQUENCE [LARGE SCALE GENOMIC DNA]</scope>
    <source>
        <strain evidence="6 7">SB9</strain>
    </source>
</reference>
<dbReference type="EMBL" id="LOPU01000018">
    <property type="protein sequence ID" value="KTG09950.1"/>
    <property type="molecule type" value="Genomic_DNA"/>
</dbReference>
<protein>
    <submittedName>
        <fullName evidence="6">Fe3+-hydroxamate ABC transporter substrate-binding protein</fullName>
    </submittedName>
</protein>
<dbReference type="AlphaFoldDB" id="A0A0W1R9D8"/>
<organism evidence="6 7">
    <name type="scientific">Haloprofundus marisrubri</name>
    <dbReference type="NCBI Taxonomy" id="1514971"/>
    <lineage>
        <taxon>Archaea</taxon>
        <taxon>Methanobacteriati</taxon>
        <taxon>Methanobacteriota</taxon>
        <taxon>Stenosarchaea group</taxon>
        <taxon>Halobacteria</taxon>
        <taxon>Halobacteriales</taxon>
        <taxon>Haloferacaceae</taxon>
        <taxon>Haloprofundus</taxon>
    </lineage>
</organism>
<evidence type="ECO:0000256" key="4">
    <source>
        <dbReference type="SAM" id="MobiDB-lite"/>
    </source>
</evidence>
<feature type="domain" description="Fe/B12 periplasmic-binding" evidence="5">
    <location>
        <begin position="83"/>
        <end position="389"/>
    </location>
</feature>
<dbReference type="PANTHER" id="PTHR30532">
    <property type="entry name" value="IRON III DICITRATE-BINDING PERIPLASMIC PROTEIN"/>
    <property type="match status" value="1"/>
</dbReference>
<accession>A0A0W1R9D8</accession>
<dbReference type="InterPro" id="IPR002491">
    <property type="entry name" value="ABC_transptr_periplasmic_BD"/>
</dbReference>
<dbReference type="Pfam" id="PF01497">
    <property type="entry name" value="Peripla_BP_2"/>
    <property type="match status" value="1"/>
</dbReference>
<dbReference type="RefSeq" id="WP_058581305.1">
    <property type="nucleotide sequence ID" value="NZ_LOPU01000018.1"/>
</dbReference>
<evidence type="ECO:0000256" key="1">
    <source>
        <dbReference type="ARBA" id="ARBA00004196"/>
    </source>
</evidence>
<dbReference type="InterPro" id="IPR051313">
    <property type="entry name" value="Bact_iron-sidero_bind"/>
</dbReference>
<sequence length="401" mass="44305">MQRRKYLGLSAGALATALAGCSDSTDESTPSGGSNSTSSAEETEGSTTAAEETETETETEQSQSYTVSMAPVGDVTFESVPETWLAYESGYADMGVALGQTDGLLAVGNKARYHTQYYDEIDGVSVDKGSLTQLMGDSFQIDKELLYELDADVHVVDPNWLVSGSSFGLEMADVEELRENVGPFIGNTIFRRTDSSWHDYEYYTMYEAFEKIAQVFDQRERYEAFKSMHDDYVSSVQSELPAESERPNALLTFPASEDPNQPEEFYPYRLSDQGTNKKQFHDLGIQDALADTGVSGLSTSERGTVDYETMLEVDPDAILVRGHEDKSAEEFANTVLSFMQQHSVASQLSAVQNEMVFRGGPIYQGPIQHLFTLERAATEFFPDTFEGELFDRSAVSDVVSN</sequence>
<dbReference type="Gene3D" id="3.40.50.1980">
    <property type="entry name" value="Nitrogenase molybdenum iron protein domain"/>
    <property type="match status" value="2"/>
</dbReference>
<evidence type="ECO:0000256" key="3">
    <source>
        <dbReference type="ARBA" id="ARBA00022729"/>
    </source>
</evidence>
<feature type="region of interest" description="Disordered" evidence="4">
    <location>
        <begin position="19"/>
        <end position="67"/>
    </location>
</feature>
<dbReference type="SUPFAM" id="SSF53807">
    <property type="entry name" value="Helical backbone' metal receptor"/>
    <property type="match status" value="1"/>
</dbReference>